<evidence type="ECO:0000313" key="4">
    <source>
        <dbReference type="Proteomes" id="UP000051401"/>
    </source>
</evidence>
<name>A0A0T5P4Q1_9RHOB</name>
<feature type="region of interest" description="Disordered" evidence="1">
    <location>
        <begin position="67"/>
        <end position="115"/>
    </location>
</feature>
<dbReference type="OrthoDB" id="5738806at2"/>
<dbReference type="STRING" id="540747.SAMN04488031_101124"/>
<evidence type="ECO:0000256" key="1">
    <source>
        <dbReference type="SAM" id="MobiDB-lite"/>
    </source>
</evidence>
<sequence length="115" mass="12507">MAKPFTPKVVTANALIEGDVVYLAADDSWTRELSQAELLEDEAVADERLLFASAQTETVVGVYLADATAGENGPEPTHFREDFRRTGPSNYFHGKQSEGLAPQAASPEQETQTHV</sequence>
<dbReference type="Proteomes" id="UP000325785">
    <property type="component" value="Chromosome"/>
</dbReference>
<dbReference type="AlphaFoldDB" id="A0A0T5P4Q1"/>
<evidence type="ECO:0000313" key="5">
    <source>
        <dbReference type="Proteomes" id="UP000325785"/>
    </source>
</evidence>
<dbReference type="PATRIC" id="fig|540747.5.peg.1599"/>
<accession>A0A0T5P4Q1</accession>
<keyword evidence="4" id="KW-1185">Reference proteome</keyword>
<dbReference type="RefSeq" id="WP_057818539.1">
    <property type="nucleotide sequence ID" value="NZ_CP031598.1"/>
</dbReference>
<reference evidence="3 5" key="2">
    <citation type="submission" date="2018-08" db="EMBL/GenBank/DDBJ databases">
        <title>Genetic Globetrotter - A new plasmid hitch-hiking vast phylogenetic and geographic distances.</title>
        <authorList>
            <person name="Vollmers J."/>
            <person name="Petersen J."/>
        </authorList>
    </citation>
    <scope>NUCLEOTIDE SEQUENCE [LARGE SCALE GENOMIC DNA]</scope>
    <source>
        <strain evidence="3 5">DSM 26383</strain>
    </source>
</reference>
<gene>
    <name evidence="3" type="ORF">RIdsm_03222</name>
    <name evidence="2" type="ORF">XM52_19230</name>
</gene>
<protein>
    <submittedName>
        <fullName evidence="2">Sulfite reductase</fullName>
    </submittedName>
</protein>
<dbReference type="InterPro" id="IPR021270">
    <property type="entry name" value="DUF2849"/>
</dbReference>
<dbReference type="EMBL" id="CP031598">
    <property type="protein sequence ID" value="QEW27406.1"/>
    <property type="molecule type" value="Genomic_DNA"/>
</dbReference>
<evidence type="ECO:0000313" key="2">
    <source>
        <dbReference type="EMBL" id="KRS16201.1"/>
    </source>
</evidence>
<evidence type="ECO:0000313" key="3">
    <source>
        <dbReference type="EMBL" id="QEW27406.1"/>
    </source>
</evidence>
<organism evidence="2 4">
    <name type="scientific">Roseovarius indicus</name>
    <dbReference type="NCBI Taxonomy" id="540747"/>
    <lineage>
        <taxon>Bacteria</taxon>
        <taxon>Pseudomonadati</taxon>
        <taxon>Pseudomonadota</taxon>
        <taxon>Alphaproteobacteria</taxon>
        <taxon>Rhodobacterales</taxon>
        <taxon>Roseobacteraceae</taxon>
        <taxon>Roseovarius</taxon>
    </lineage>
</organism>
<dbReference type="KEGG" id="rid:RIdsm_03222"/>
<dbReference type="Proteomes" id="UP000051401">
    <property type="component" value="Unassembled WGS sequence"/>
</dbReference>
<reference evidence="2 4" key="1">
    <citation type="submission" date="2015-04" db="EMBL/GenBank/DDBJ databases">
        <title>The draft genome sequence of Roseovarius indicus B108T.</title>
        <authorList>
            <person name="Li G."/>
            <person name="Lai Q."/>
            <person name="Shao Z."/>
            <person name="Yan P."/>
        </authorList>
    </citation>
    <scope>NUCLEOTIDE SEQUENCE [LARGE SCALE GENOMIC DNA]</scope>
    <source>
        <strain evidence="2 4">B108</strain>
    </source>
</reference>
<proteinExistence type="predicted"/>
<dbReference type="Pfam" id="PF11011">
    <property type="entry name" value="DUF2849"/>
    <property type="match status" value="1"/>
</dbReference>
<feature type="compositionally biased region" description="Polar residues" evidence="1">
    <location>
        <begin position="106"/>
        <end position="115"/>
    </location>
</feature>
<dbReference type="EMBL" id="LAXI01000015">
    <property type="protein sequence ID" value="KRS16201.1"/>
    <property type="molecule type" value="Genomic_DNA"/>
</dbReference>